<dbReference type="PANTHER" id="PTHR32071:SF57">
    <property type="entry name" value="C4-DICARBOXYLATE TRANSPORT TRANSCRIPTIONAL REGULATORY PROTEIN DCTD"/>
    <property type="match status" value="1"/>
</dbReference>
<keyword evidence="1" id="KW-0547">Nucleotide-binding</keyword>
<feature type="domain" description="Sigma-54 factor interaction" evidence="6">
    <location>
        <begin position="270"/>
        <end position="500"/>
    </location>
</feature>
<dbReference type="InterPro" id="IPR009057">
    <property type="entry name" value="Homeodomain-like_sf"/>
</dbReference>
<dbReference type="InterPro" id="IPR027417">
    <property type="entry name" value="P-loop_NTPase"/>
</dbReference>
<keyword evidence="4" id="KW-0238">DNA-binding</keyword>
<dbReference type="KEGG" id="ful:C4N20_08295"/>
<dbReference type="AlphaFoldDB" id="A0AAX2J8R5"/>
<dbReference type="InterPro" id="IPR002197">
    <property type="entry name" value="HTH_Fis"/>
</dbReference>
<reference evidence="7 8" key="1">
    <citation type="submission" date="2018-06" db="EMBL/GenBank/DDBJ databases">
        <authorList>
            <consortium name="Pathogen Informatics"/>
            <person name="Doyle S."/>
        </authorList>
    </citation>
    <scope>NUCLEOTIDE SEQUENCE [LARGE SCALE GENOMIC DNA]</scope>
    <source>
        <strain evidence="7 8">NCTC12112</strain>
    </source>
</reference>
<dbReference type="PROSITE" id="PS50045">
    <property type="entry name" value="SIGMA54_INTERACT_4"/>
    <property type="match status" value="1"/>
</dbReference>
<dbReference type="PROSITE" id="PS00688">
    <property type="entry name" value="SIGMA54_INTERACT_3"/>
    <property type="match status" value="1"/>
</dbReference>
<evidence type="ECO:0000256" key="2">
    <source>
        <dbReference type="ARBA" id="ARBA00022840"/>
    </source>
</evidence>
<dbReference type="Pfam" id="PF00158">
    <property type="entry name" value="Sigma54_activat"/>
    <property type="match status" value="1"/>
</dbReference>
<dbReference type="PROSITE" id="PS00675">
    <property type="entry name" value="SIGMA54_INTERACT_1"/>
    <property type="match status" value="1"/>
</dbReference>
<dbReference type="InterPro" id="IPR058031">
    <property type="entry name" value="AAA_lid_NorR"/>
</dbReference>
<evidence type="ECO:0000313" key="7">
    <source>
        <dbReference type="EMBL" id="SQI99677.1"/>
    </source>
</evidence>
<proteinExistence type="predicted"/>
<accession>A0AAX2J8R5</accession>
<evidence type="ECO:0000256" key="4">
    <source>
        <dbReference type="ARBA" id="ARBA00023125"/>
    </source>
</evidence>
<dbReference type="GO" id="GO:0005524">
    <property type="term" value="F:ATP binding"/>
    <property type="evidence" value="ECO:0007669"/>
    <property type="project" value="UniProtKB-KW"/>
</dbReference>
<dbReference type="InterPro" id="IPR025943">
    <property type="entry name" value="Sigma_54_int_dom_ATP-bd_2"/>
</dbReference>
<dbReference type="SUPFAM" id="SSF52540">
    <property type="entry name" value="P-loop containing nucleoside triphosphate hydrolases"/>
    <property type="match status" value="1"/>
</dbReference>
<dbReference type="InterPro" id="IPR003593">
    <property type="entry name" value="AAA+_ATPase"/>
</dbReference>
<sequence>MEGILQQMQGIAQKYVDILSEILKIDVTIIDIRQIRIAGSGRMQERLGDMSSYGYIVKTCLESKKRIVLTNPEDSEICFSCPKKATCDNKSEVWQPLILDDKVIGALGFVCFNQKQKNHFEKNYNLFLKFLEQFSDLIVSKARDVIEFNRNKDVLLLFENVIDRVEMGMIVLNKEEEAVKINQLARKILHINEAGKKLPDILFSETGKKVLDLKEYQIQIENITYTAIGKFYDVELEDYKKVFLFQNAVYDEENILGINNSLQKRDIDKILGVSSKIMSIKEKIQIIAPSASSVFITGESGTGKELVATALHSESERKNFPFIAFNCASIPENLLESELFGYVKGAFTGADNKGRIGIFEAANGGTLFLDEVGDMPSYLQVKLLRVLERKEITRLGSNQVIKIDVRLIAATNKNMEELVTKGEFREDLYYRLNVIPIKLPPLRERKEDIKILAKNFIDKYSSILNKTVSGIDQNFWRKMEEYSWPGNVRELQNSMEYVVNMMKYTEVINFRLLPHKVLGKHITIDEEENFNLEHMEKRMIEKLLNIYGYSPEAKQEIAKKLGIGIATLYRKIKVYEL</sequence>
<keyword evidence="2" id="KW-0067">ATP-binding</keyword>
<dbReference type="SUPFAM" id="SSF46689">
    <property type="entry name" value="Homeodomain-like"/>
    <property type="match status" value="1"/>
</dbReference>
<dbReference type="GO" id="GO:0006355">
    <property type="term" value="P:regulation of DNA-templated transcription"/>
    <property type="evidence" value="ECO:0007669"/>
    <property type="project" value="InterPro"/>
</dbReference>
<dbReference type="RefSeq" id="WP_005978959.1">
    <property type="nucleotide sequence ID" value="NZ_CABKNW010000004.1"/>
</dbReference>
<evidence type="ECO:0000256" key="3">
    <source>
        <dbReference type="ARBA" id="ARBA00023015"/>
    </source>
</evidence>
<dbReference type="CDD" id="cd00009">
    <property type="entry name" value="AAA"/>
    <property type="match status" value="1"/>
</dbReference>
<dbReference type="InterPro" id="IPR002078">
    <property type="entry name" value="Sigma_54_int"/>
</dbReference>
<evidence type="ECO:0000259" key="6">
    <source>
        <dbReference type="PROSITE" id="PS50045"/>
    </source>
</evidence>
<dbReference type="SMART" id="SM00382">
    <property type="entry name" value="AAA"/>
    <property type="match status" value="1"/>
</dbReference>
<dbReference type="InterPro" id="IPR025944">
    <property type="entry name" value="Sigma_54_int_dom_CS"/>
</dbReference>
<name>A0AAX2J8R5_9FUSO</name>
<dbReference type="PROSITE" id="PS00676">
    <property type="entry name" value="SIGMA54_INTERACT_2"/>
    <property type="match status" value="1"/>
</dbReference>
<dbReference type="FunFam" id="3.40.50.300:FF:000006">
    <property type="entry name" value="DNA-binding transcriptional regulator NtrC"/>
    <property type="match status" value="1"/>
</dbReference>
<dbReference type="Gene3D" id="3.40.50.300">
    <property type="entry name" value="P-loop containing nucleotide triphosphate hydrolases"/>
    <property type="match status" value="1"/>
</dbReference>
<dbReference type="EMBL" id="LS483487">
    <property type="protein sequence ID" value="SQI99677.1"/>
    <property type="molecule type" value="Genomic_DNA"/>
</dbReference>
<evidence type="ECO:0000256" key="1">
    <source>
        <dbReference type="ARBA" id="ARBA00022741"/>
    </source>
</evidence>
<dbReference type="InterPro" id="IPR025662">
    <property type="entry name" value="Sigma_54_int_dom_ATP-bd_1"/>
</dbReference>
<dbReference type="Gene3D" id="1.10.8.60">
    <property type="match status" value="1"/>
</dbReference>
<dbReference type="Pfam" id="PF02954">
    <property type="entry name" value="HTH_8"/>
    <property type="match status" value="1"/>
</dbReference>
<dbReference type="GO" id="GO:0043565">
    <property type="term" value="F:sequence-specific DNA binding"/>
    <property type="evidence" value="ECO:0007669"/>
    <property type="project" value="InterPro"/>
</dbReference>
<dbReference type="PANTHER" id="PTHR32071">
    <property type="entry name" value="TRANSCRIPTIONAL REGULATORY PROTEIN"/>
    <property type="match status" value="1"/>
</dbReference>
<dbReference type="GeneID" id="78454807"/>
<keyword evidence="3" id="KW-0805">Transcription regulation</keyword>
<protein>
    <submittedName>
        <fullName evidence="7">Transcriptional regulatory protein ZraR</fullName>
    </submittedName>
</protein>
<dbReference type="Proteomes" id="UP000249008">
    <property type="component" value="Chromosome 1"/>
</dbReference>
<keyword evidence="5" id="KW-0804">Transcription</keyword>
<evidence type="ECO:0000256" key="5">
    <source>
        <dbReference type="ARBA" id="ARBA00023163"/>
    </source>
</evidence>
<gene>
    <name evidence="7" type="primary">zraR_1</name>
    <name evidence="7" type="ORF">NCTC12112_00209</name>
</gene>
<organism evidence="7 8">
    <name type="scientific">Fusobacterium ulcerans</name>
    <dbReference type="NCBI Taxonomy" id="861"/>
    <lineage>
        <taxon>Bacteria</taxon>
        <taxon>Fusobacteriati</taxon>
        <taxon>Fusobacteriota</taxon>
        <taxon>Fusobacteriia</taxon>
        <taxon>Fusobacteriales</taxon>
        <taxon>Fusobacteriaceae</taxon>
        <taxon>Fusobacterium</taxon>
    </lineage>
</organism>
<dbReference type="Gene3D" id="3.30.450.40">
    <property type="match status" value="1"/>
</dbReference>
<evidence type="ECO:0000313" key="8">
    <source>
        <dbReference type="Proteomes" id="UP000249008"/>
    </source>
</evidence>
<dbReference type="Pfam" id="PF15714">
    <property type="entry name" value="SpoVT_C"/>
    <property type="match status" value="1"/>
</dbReference>
<dbReference type="Pfam" id="PF25601">
    <property type="entry name" value="AAA_lid_14"/>
    <property type="match status" value="1"/>
</dbReference>
<dbReference type="InterPro" id="IPR029016">
    <property type="entry name" value="GAF-like_dom_sf"/>
</dbReference>
<dbReference type="Gene3D" id="1.10.10.60">
    <property type="entry name" value="Homeodomain-like"/>
    <property type="match status" value="1"/>
</dbReference>